<dbReference type="SMART" id="SM00028">
    <property type="entry name" value="TPR"/>
    <property type="match status" value="9"/>
</dbReference>
<evidence type="ECO:0008006" key="5">
    <source>
        <dbReference type="Google" id="ProtNLM"/>
    </source>
</evidence>
<evidence type="ECO:0000313" key="3">
    <source>
        <dbReference type="EMBL" id="KIW22162.1"/>
    </source>
</evidence>
<dbReference type="VEuPathDB" id="FungiDB:PV07_12483"/>
<dbReference type="Proteomes" id="UP000054466">
    <property type="component" value="Unassembled WGS sequence"/>
</dbReference>
<evidence type="ECO:0000256" key="2">
    <source>
        <dbReference type="SAM" id="MobiDB-lite"/>
    </source>
</evidence>
<keyword evidence="4" id="KW-1185">Reference proteome</keyword>
<protein>
    <recommendedName>
        <fullName evidence="5">TPR-like protein</fullName>
    </recommendedName>
</protein>
<proteinExistence type="predicted"/>
<dbReference type="PANTHER" id="PTHR23082:SF0">
    <property type="entry name" value="GENERAL TRANSCRIPTION FACTOR 3C POLYPEPTIDE 3"/>
    <property type="match status" value="1"/>
</dbReference>
<dbReference type="SUPFAM" id="SSF48452">
    <property type="entry name" value="TPR-like"/>
    <property type="match status" value="3"/>
</dbReference>
<dbReference type="GO" id="GO:0000127">
    <property type="term" value="C:transcription factor TFIIIC complex"/>
    <property type="evidence" value="ECO:0007669"/>
    <property type="project" value="TreeGrafter"/>
</dbReference>
<feature type="compositionally biased region" description="Basic and acidic residues" evidence="2">
    <location>
        <begin position="1078"/>
        <end position="1095"/>
    </location>
</feature>
<feature type="region of interest" description="Disordered" evidence="2">
    <location>
        <begin position="789"/>
        <end position="814"/>
    </location>
</feature>
<dbReference type="PANTHER" id="PTHR23082">
    <property type="entry name" value="TRANSCRIPTION INITIATION FACTOR IIIC TFIIIC , POLYPEPTIDE 3-RELATED"/>
    <property type="match status" value="1"/>
</dbReference>
<feature type="region of interest" description="Disordered" evidence="2">
    <location>
        <begin position="184"/>
        <end position="246"/>
    </location>
</feature>
<organism evidence="3 4">
    <name type="scientific">Cladophialophora immunda</name>
    <dbReference type="NCBI Taxonomy" id="569365"/>
    <lineage>
        <taxon>Eukaryota</taxon>
        <taxon>Fungi</taxon>
        <taxon>Dikarya</taxon>
        <taxon>Ascomycota</taxon>
        <taxon>Pezizomycotina</taxon>
        <taxon>Eurotiomycetes</taxon>
        <taxon>Chaetothyriomycetidae</taxon>
        <taxon>Chaetothyriales</taxon>
        <taxon>Herpotrichiellaceae</taxon>
        <taxon>Cladophialophora</taxon>
    </lineage>
</organism>
<dbReference type="OrthoDB" id="9991317at2759"/>
<feature type="repeat" description="TPR" evidence="1">
    <location>
        <begin position="1113"/>
        <end position="1146"/>
    </location>
</feature>
<feature type="compositionally biased region" description="Basic residues" evidence="2">
    <location>
        <begin position="721"/>
        <end position="732"/>
    </location>
</feature>
<gene>
    <name evidence="3" type="ORF">PV07_12483</name>
</gene>
<evidence type="ECO:0000313" key="4">
    <source>
        <dbReference type="Proteomes" id="UP000054466"/>
    </source>
</evidence>
<evidence type="ECO:0000256" key="1">
    <source>
        <dbReference type="PROSITE-ProRule" id="PRU00339"/>
    </source>
</evidence>
<name>A0A0D2ABM0_9EURO</name>
<dbReference type="PROSITE" id="PS50005">
    <property type="entry name" value="TPR"/>
    <property type="match status" value="1"/>
</dbReference>
<feature type="region of interest" description="Disordered" evidence="2">
    <location>
        <begin position="721"/>
        <end position="765"/>
    </location>
</feature>
<dbReference type="Pfam" id="PF13181">
    <property type="entry name" value="TPR_8"/>
    <property type="match status" value="1"/>
</dbReference>
<dbReference type="GeneID" id="27351677"/>
<dbReference type="RefSeq" id="XP_016242378.1">
    <property type="nucleotide sequence ID" value="XM_016400010.1"/>
</dbReference>
<feature type="region of interest" description="Disordered" evidence="2">
    <location>
        <begin position="1068"/>
        <end position="1106"/>
    </location>
</feature>
<dbReference type="Gene3D" id="1.25.40.10">
    <property type="entry name" value="Tetratricopeptide repeat domain"/>
    <property type="match status" value="3"/>
</dbReference>
<feature type="compositionally biased region" description="Polar residues" evidence="2">
    <location>
        <begin position="1096"/>
        <end position="1106"/>
    </location>
</feature>
<accession>A0A0D2ABM0</accession>
<reference evidence="3 4" key="1">
    <citation type="submission" date="2015-01" db="EMBL/GenBank/DDBJ databases">
        <title>The Genome Sequence of Cladophialophora immunda CBS83496.</title>
        <authorList>
            <consortium name="The Broad Institute Genomics Platform"/>
            <person name="Cuomo C."/>
            <person name="de Hoog S."/>
            <person name="Gorbushina A."/>
            <person name="Stielow B."/>
            <person name="Teixiera M."/>
            <person name="Abouelleil A."/>
            <person name="Chapman S.B."/>
            <person name="Priest M."/>
            <person name="Young S.K."/>
            <person name="Wortman J."/>
            <person name="Nusbaum C."/>
            <person name="Birren B."/>
        </authorList>
    </citation>
    <scope>NUCLEOTIDE SEQUENCE [LARGE SCALE GENOMIC DNA]</scope>
    <source>
        <strain evidence="3 4">CBS 83496</strain>
    </source>
</reference>
<dbReference type="InterPro" id="IPR019734">
    <property type="entry name" value="TPR_rpt"/>
</dbReference>
<dbReference type="Pfam" id="PF13432">
    <property type="entry name" value="TPR_16"/>
    <property type="match status" value="1"/>
</dbReference>
<dbReference type="STRING" id="569365.A0A0D2ABM0"/>
<dbReference type="InterPro" id="IPR011990">
    <property type="entry name" value="TPR-like_helical_dom_sf"/>
</dbReference>
<dbReference type="InterPro" id="IPR039340">
    <property type="entry name" value="Tfc4/TFIIIC-102/Sfc4"/>
</dbReference>
<feature type="compositionally biased region" description="Polar residues" evidence="2">
    <location>
        <begin position="1"/>
        <end position="21"/>
    </location>
</feature>
<dbReference type="GO" id="GO:0006383">
    <property type="term" value="P:transcription by RNA polymerase III"/>
    <property type="evidence" value="ECO:0007669"/>
    <property type="project" value="InterPro"/>
</dbReference>
<feature type="compositionally biased region" description="Acidic residues" evidence="2">
    <location>
        <begin position="750"/>
        <end position="765"/>
    </location>
</feature>
<feature type="region of interest" description="Disordered" evidence="2">
    <location>
        <begin position="1"/>
        <end position="35"/>
    </location>
</feature>
<dbReference type="EMBL" id="KN847048">
    <property type="protein sequence ID" value="KIW22162.1"/>
    <property type="molecule type" value="Genomic_DNA"/>
</dbReference>
<keyword evidence="1" id="KW-0802">TPR repeat</keyword>
<sequence>MNHLSFQGSSRPAGDGSSSTAPPYPYIGHNPPVAPDETMPAAFDGYIPSLVSPLRGLPPYPPSQALLPSPTSLHHTLSARRVVFHDHASLLQPPASPPNYSFAFSQPLLASESYVLNPPSYPQQSLSQPQHTSLFSANATHDNHAGYIPFPSAVHHLNVARAEHSSQNERQLPGIERALVGEDSDTSVDDHGVPGLPSEPVEDDPASPTRGRKRGRPRLALSDRQPRKRRKKGMGPRGGWSKGMKIGPRPALDPGPEFNDLYSQATIAFIDDQDTEKALDLILQAIAVNPEIYSAHALLSEIYFSRDEDEKAIAALFSGAHTIPTDPEVWIQAANACLHRSKGKRETALQQASYCYARIIHTDREHLEARFQRAAVSRELSNYTKAMRDLEAILERMPRNSSVLRQIAEICIETRDLERAKQVYEDTLSYYRENGFEGEESFTWADILVYVQILALEEPPDLAIVNALKTLKQLSRWLLGREEEAYWDHFTDDDREFDSEDEPRRVLVPEFVVGKYSSDAYGPGLPLELRVRLGILRLKQGRDGLDEALAHFEWLEPEARDEGASVYDYPDLFLEVAQALQEAKEHNQALRFYEALKDTNAYSHTEFWLGIAANAYLCGDKLHAVEYYEEAKAGDEKCVEARTQLSRLYAEFGDKEKAMENAREAVRVADSFLAKTDRRKYERKEQRLAREEAESALKEAFNLPGEVVGGTPVDRIESKLQRRMKKTRRTRKAVSMLSKGAIHGQGETEGGLEDEYEDAQDDQSDEQFQLGRAGRDLPPMMDREIAGQTAQNVARKRKDRQAPRSRVQGKTRTKRMTIEEREAHRTETINRLYSDLVYNTEAVRAGDEIARNTWMDCADSLITDFRSNRPFYSKERNQSLDGLYQEAANAGTRQRWERDQENGQDGVEVDQDFPIPTVESSMPTEYREIPFSNWLDVFLEYSLLLAQSPEVDAQHRCYTIVNAALDCAVWNQDQQALLHIYVTYLACTLALQDERTMSTVVLRWFLRTFQFNSEGYRLFAAMNLLFTRPGAAFRSRATHQYLFKQIVQMDANLPIDYDPEGYGPVPDFMRQSGAENASRNRDNDEEAPVPHEKDVQSQQHQRQNMTKTKEMNVDLLMLYGHVLYAGGGFTSALSYFYRALSLSPENPALLLSISLSYMHETLKKHSENRHMCLLQGWAFFEEYADARRRWMQKRIQGQQTRHDDADMARADLEGLEFLVEREIAFNRARCWHMLGLSDLAVRAYEKILSLSAPSANLSAPDPAISAERGKDMDVSPAEFTMEAAYAIQTMYALSGNPQMAREVTEKYLVV</sequence>
<dbReference type="HOGENOM" id="CLU_002391_0_2_1"/>